<dbReference type="AlphaFoldDB" id="A0A1G5Q2Y4"/>
<name>A0A1G5Q2Y4_9GAMM</name>
<dbReference type="Proteomes" id="UP000199648">
    <property type="component" value="Unassembled WGS sequence"/>
</dbReference>
<feature type="domain" description="Polysaccharide pyruvyl transferase" evidence="1">
    <location>
        <begin position="73"/>
        <end position="187"/>
    </location>
</feature>
<reference evidence="2 3" key="1">
    <citation type="submission" date="2016-10" db="EMBL/GenBank/DDBJ databases">
        <authorList>
            <person name="de Groot N.N."/>
        </authorList>
    </citation>
    <scope>NUCLEOTIDE SEQUENCE [LARGE SCALE GENOMIC DNA]</scope>
    <source>
        <strain evidence="2 3">HLD2</strain>
    </source>
</reference>
<dbReference type="STRING" id="415747.SAMN03097708_01223"/>
<dbReference type="RefSeq" id="WP_139181433.1">
    <property type="nucleotide sequence ID" value="NZ_FMWD01000003.1"/>
</dbReference>
<organism evidence="2 3">
    <name type="scientific">Thiohalomonas denitrificans</name>
    <dbReference type="NCBI Taxonomy" id="415747"/>
    <lineage>
        <taxon>Bacteria</taxon>
        <taxon>Pseudomonadati</taxon>
        <taxon>Pseudomonadota</taxon>
        <taxon>Gammaproteobacteria</taxon>
        <taxon>Thiohalomonadales</taxon>
        <taxon>Thiohalomonadaceae</taxon>
        <taxon>Thiohalomonas</taxon>
    </lineage>
</organism>
<dbReference type="InterPro" id="IPR007345">
    <property type="entry name" value="Polysacch_pyruvyl_Trfase"/>
</dbReference>
<sequence length="280" mass="31903">MRLHYFKCPDGSSNFGDELNPWLWQRRIPELLSDDDQDLFLGIGTILNRSLASGSKKLVFGSGCGYHHPPRLDDHWDIRFLRGPLSARVLGLSNERVVTDAAILLRPLLPPAPLSRSGYGFMPHWQNAHADWARLCDEHGLVYIDPADPVDAVLRKLNSLTLLLSEAMHGAIVADLLRVPWIPITTNSNVLPFKWRDWCLSLGLDYYPSAIPSLWAPSASSRDSSLRKHYLRAKRRWVAKQLFSVIEKRRPLLSDSKRLADRAREAELHLAQLRSEFMAR</sequence>
<protein>
    <submittedName>
        <fullName evidence="2">Succinoglycan biosynthesis protein ExoV</fullName>
    </submittedName>
</protein>
<keyword evidence="3" id="KW-1185">Reference proteome</keyword>
<evidence type="ECO:0000313" key="2">
    <source>
        <dbReference type="EMBL" id="SCZ55906.1"/>
    </source>
</evidence>
<accession>A0A1G5Q2Y4</accession>
<proteinExistence type="predicted"/>
<gene>
    <name evidence="2" type="ORF">SAMN03097708_01223</name>
</gene>
<dbReference type="Pfam" id="PF04230">
    <property type="entry name" value="PS_pyruv_trans"/>
    <property type="match status" value="1"/>
</dbReference>
<evidence type="ECO:0000313" key="3">
    <source>
        <dbReference type="Proteomes" id="UP000199648"/>
    </source>
</evidence>
<dbReference type="OrthoDB" id="9803627at2"/>
<dbReference type="EMBL" id="FMWD01000003">
    <property type="protein sequence ID" value="SCZ55906.1"/>
    <property type="molecule type" value="Genomic_DNA"/>
</dbReference>
<evidence type="ECO:0000259" key="1">
    <source>
        <dbReference type="Pfam" id="PF04230"/>
    </source>
</evidence>